<evidence type="ECO:0000313" key="5">
    <source>
        <dbReference type="Proteomes" id="UP000193228"/>
    </source>
</evidence>
<dbReference type="GO" id="GO:0016020">
    <property type="term" value="C:membrane"/>
    <property type="evidence" value="ECO:0007669"/>
    <property type="project" value="TreeGrafter"/>
</dbReference>
<sequence>MAADPNESGGAFPALTSIRFIAAFAVVISHYAENGLLPLPSAIFDFVDGGRSAVSLFFVLSGFILTFTYRDKLIHGGARSFYEARVARIYPMILLGLLLCVPVVGYLLYTGDAALMLKWYALKEPVYLALAVSLFCQLLLLNGWVPFSSLNQPWNGPSDSVSCEAFFYTLFPFLLRRLVALKTWRLLLACAATWLVTGVWIAFLHRYVPVSRSGAMTYSMPITRLAEFVMGIAAGVGYLRLRANGRSWHAAGTVLAGVASIALVTLSVWRPLAPSFFLDAPWFAALILGLALMERPVLGILSWRPLVRLGHASYSLYLTHLPIALLALTLGFGQSNGWIVIVFCVVVSLVCFKLYEEPMRRRVRTHFVKQSARRAASRSGIGSGGGSGPNLPLPESHVLSDGASLAGPD</sequence>
<dbReference type="OrthoDB" id="8772324at2"/>
<feature type="transmembrane region" description="Helical" evidence="2">
    <location>
        <begin position="186"/>
        <end position="205"/>
    </location>
</feature>
<dbReference type="STRING" id="1515439.SAMN06265784_110150"/>
<proteinExistence type="predicted"/>
<gene>
    <name evidence="4" type="ORF">SAMN06265784_110150</name>
</gene>
<dbReference type="PANTHER" id="PTHR23028:SF53">
    <property type="entry name" value="ACYL_TRANSF_3 DOMAIN-CONTAINING PROTEIN"/>
    <property type="match status" value="1"/>
</dbReference>
<feature type="transmembrane region" description="Helical" evidence="2">
    <location>
        <begin position="12"/>
        <end position="32"/>
    </location>
</feature>
<feature type="transmembrane region" description="Helical" evidence="2">
    <location>
        <begin position="248"/>
        <end position="269"/>
    </location>
</feature>
<keyword evidence="4" id="KW-0808">Transferase</keyword>
<dbReference type="InterPro" id="IPR050879">
    <property type="entry name" value="Acyltransferase_3"/>
</dbReference>
<evidence type="ECO:0000313" key="4">
    <source>
        <dbReference type="EMBL" id="SMG57969.1"/>
    </source>
</evidence>
<name>A0A1X7LXX3_9BURK</name>
<dbReference type="GO" id="GO:0000271">
    <property type="term" value="P:polysaccharide biosynthetic process"/>
    <property type="evidence" value="ECO:0007669"/>
    <property type="project" value="TreeGrafter"/>
</dbReference>
<dbReference type="EMBL" id="FXAT01000010">
    <property type="protein sequence ID" value="SMG57969.1"/>
    <property type="molecule type" value="Genomic_DNA"/>
</dbReference>
<dbReference type="GO" id="GO:0016747">
    <property type="term" value="F:acyltransferase activity, transferring groups other than amino-acyl groups"/>
    <property type="evidence" value="ECO:0007669"/>
    <property type="project" value="InterPro"/>
</dbReference>
<dbReference type="GO" id="GO:0016787">
    <property type="term" value="F:hydrolase activity"/>
    <property type="evidence" value="ECO:0007669"/>
    <property type="project" value="UniProtKB-KW"/>
</dbReference>
<dbReference type="InterPro" id="IPR002656">
    <property type="entry name" value="Acyl_transf_3_dom"/>
</dbReference>
<feature type="transmembrane region" description="Helical" evidence="2">
    <location>
        <begin position="275"/>
        <end position="293"/>
    </location>
</feature>
<dbReference type="PANTHER" id="PTHR23028">
    <property type="entry name" value="ACETYLTRANSFERASE"/>
    <property type="match status" value="1"/>
</dbReference>
<keyword evidence="2" id="KW-0812">Transmembrane</keyword>
<keyword evidence="5" id="KW-1185">Reference proteome</keyword>
<feature type="transmembrane region" description="Helical" evidence="2">
    <location>
        <begin position="314"/>
        <end position="332"/>
    </location>
</feature>
<feature type="transmembrane region" description="Helical" evidence="2">
    <location>
        <begin position="125"/>
        <end position="145"/>
    </location>
</feature>
<dbReference type="AlphaFoldDB" id="A0A1X7LXX3"/>
<keyword evidence="2" id="KW-1133">Transmembrane helix</keyword>
<organism evidence="4 5">
    <name type="scientific">Paraburkholderia susongensis</name>
    <dbReference type="NCBI Taxonomy" id="1515439"/>
    <lineage>
        <taxon>Bacteria</taxon>
        <taxon>Pseudomonadati</taxon>
        <taxon>Pseudomonadota</taxon>
        <taxon>Betaproteobacteria</taxon>
        <taxon>Burkholderiales</taxon>
        <taxon>Burkholderiaceae</taxon>
        <taxon>Paraburkholderia</taxon>
    </lineage>
</organism>
<keyword evidence="2" id="KW-0472">Membrane</keyword>
<accession>A0A1X7LXX3</accession>
<dbReference type="Pfam" id="PF01757">
    <property type="entry name" value="Acyl_transf_3"/>
    <property type="match status" value="1"/>
</dbReference>
<dbReference type="Proteomes" id="UP000193228">
    <property type="component" value="Unassembled WGS sequence"/>
</dbReference>
<keyword evidence="4" id="KW-0012">Acyltransferase</keyword>
<feature type="transmembrane region" description="Helical" evidence="2">
    <location>
        <begin position="338"/>
        <end position="355"/>
    </location>
</feature>
<evidence type="ECO:0000256" key="2">
    <source>
        <dbReference type="SAM" id="Phobius"/>
    </source>
</evidence>
<protein>
    <submittedName>
        <fullName evidence="4">Peptidoglycan/LPS O-acetylase OafA/YrhL, contains acyltransferase and SGNH-hydrolase domains</fullName>
    </submittedName>
</protein>
<feature type="transmembrane region" description="Helical" evidence="2">
    <location>
        <begin position="225"/>
        <end position="241"/>
    </location>
</feature>
<feature type="domain" description="Acyltransferase 3" evidence="3">
    <location>
        <begin position="14"/>
        <end position="351"/>
    </location>
</feature>
<dbReference type="RefSeq" id="WP_085488253.1">
    <property type="nucleotide sequence ID" value="NZ_FXAT01000010.1"/>
</dbReference>
<feature type="transmembrane region" description="Helical" evidence="2">
    <location>
        <begin position="89"/>
        <end position="109"/>
    </location>
</feature>
<reference evidence="5" key="1">
    <citation type="submission" date="2017-04" db="EMBL/GenBank/DDBJ databases">
        <authorList>
            <person name="Varghese N."/>
            <person name="Submissions S."/>
        </authorList>
    </citation>
    <scope>NUCLEOTIDE SEQUENCE [LARGE SCALE GENOMIC DNA]</scope>
    <source>
        <strain evidence="5">LMG 29540</strain>
    </source>
</reference>
<keyword evidence="4" id="KW-0378">Hydrolase</keyword>
<feature type="transmembrane region" description="Helical" evidence="2">
    <location>
        <begin position="52"/>
        <end position="69"/>
    </location>
</feature>
<feature type="region of interest" description="Disordered" evidence="1">
    <location>
        <begin position="376"/>
        <end position="409"/>
    </location>
</feature>
<evidence type="ECO:0000256" key="1">
    <source>
        <dbReference type="SAM" id="MobiDB-lite"/>
    </source>
</evidence>
<evidence type="ECO:0000259" key="3">
    <source>
        <dbReference type="Pfam" id="PF01757"/>
    </source>
</evidence>